<evidence type="ECO:0000256" key="5">
    <source>
        <dbReference type="ARBA" id="ARBA00023030"/>
    </source>
</evidence>
<dbReference type="PANTHER" id="PTHR11848">
    <property type="entry name" value="TGF-BETA FAMILY"/>
    <property type="match status" value="1"/>
</dbReference>
<feature type="domain" description="TGF-beta family profile" evidence="9">
    <location>
        <begin position="276"/>
        <end position="404"/>
    </location>
</feature>
<dbReference type="PROSITE" id="PS00250">
    <property type="entry name" value="TGF_BETA_1"/>
    <property type="match status" value="1"/>
</dbReference>
<evidence type="ECO:0000256" key="6">
    <source>
        <dbReference type="ARBA" id="ARBA00023157"/>
    </source>
</evidence>
<dbReference type="OMA" id="VYRHQLH"/>
<dbReference type="GO" id="GO:0005125">
    <property type="term" value="F:cytokine activity"/>
    <property type="evidence" value="ECO:0007669"/>
    <property type="project" value="TreeGrafter"/>
</dbReference>
<keyword evidence="5 8" id="KW-0339">Growth factor</keyword>
<dbReference type="InterPro" id="IPR017948">
    <property type="entry name" value="TGFb_CS"/>
</dbReference>
<dbReference type="SMART" id="SM00204">
    <property type="entry name" value="TGFB"/>
    <property type="match status" value="1"/>
</dbReference>
<sequence length="404" mass="46792">VLLNTTRFKMVLLSILRILLWGLLLLFMEHRVQMAKVGQPSIAFMADAPSLPLIRELLEEAPGQQQRKPQVLGHPLRYMLELYQRSADARGHPRENRTIGATMVRLVRPLANVARPLRGPWHIKTLDFPLRPNRVAYQLVRAIVVYRHELHRAHFHLFCHMQPWLQKSQTNHFPSSGRGFSKPSFLSKAWTEVDITQHVHQRLWNPKGRRVLRLRFMCQHQKGSEILELQWRGTSSLDTAFLLLYFNDTHESVQKAKLHPRGLEKFMERDSSLLLRRARQADSIISRVPGLSGEHDRPQSKKCSLQPFQVSFHQLGWDHWIIAPYLYTPNYCKGSCPRVLHYGLNSPNHAIIQNLVNELVDQSVPQPSCIPNKYVPISILLVEANGSILYKEYEDMIAQSCTCR</sequence>
<dbReference type="InterPro" id="IPR015615">
    <property type="entry name" value="TGF-beta-rel"/>
</dbReference>
<proteinExistence type="inferred from homology"/>
<dbReference type="EMBL" id="AEYP01038559">
    <property type="status" value="NOT_ANNOTATED_CDS"/>
    <property type="molecule type" value="Genomic_DNA"/>
</dbReference>
<comment type="subcellular location">
    <subcellularLocation>
        <location evidence="1">Secreted</location>
    </subcellularLocation>
</comment>
<evidence type="ECO:0000313" key="10">
    <source>
        <dbReference type="Ensembl" id="ENSMPUP00000014093.1"/>
    </source>
</evidence>
<dbReference type="Ensembl" id="ENSMPUT00000014318.1">
    <property type="protein sequence ID" value="ENSMPUP00000014093.1"/>
    <property type="gene ID" value="ENSMPUG00000014202.1"/>
</dbReference>
<dbReference type="PRINTS" id="PR00669">
    <property type="entry name" value="INHIBINA"/>
</dbReference>
<dbReference type="GeneTree" id="ENSGT00940000160940"/>
<dbReference type="SUPFAM" id="SSF57501">
    <property type="entry name" value="Cystine-knot cytokines"/>
    <property type="match status" value="1"/>
</dbReference>
<name>M3YRY3_MUSPF</name>
<keyword evidence="6" id="KW-1015">Disulfide bond</keyword>
<organism evidence="10">
    <name type="scientific">Mustela putorius furo</name>
    <name type="common">European domestic ferret</name>
    <name type="synonym">Mustela furo</name>
    <dbReference type="NCBI Taxonomy" id="9669"/>
    <lineage>
        <taxon>Eukaryota</taxon>
        <taxon>Metazoa</taxon>
        <taxon>Chordata</taxon>
        <taxon>Craniata</taxon>
        <taxon>Vertebrata</taxon>
        <taxon>Euteleostomi</taxon>
        <taxon>Mammalia</taxon>
        <taxon>Eutheria</taxon>
        <taxon>Laurasiatheria</taxon>
        <taxon>Carnivora</taxon>
        <taxon>Caniformia</taxon>
        <taxon>Musteloidea</taxon>
        <taxon>Mustelidae</taxon>
        <taxon>Mustelinae</taxon>
        <taxon>Mustela</taxon>
    </lineage>
</organism>
<dbReference type="PROSITE" id="PS51362">
    <property type="entry name" value="TGF_BETA_2"/>
    <property type="match status" value="1"/>
</dbReference>
<dbReference type="STRING" id="9669.ENSMPUP00000014093"/>
<dbReference type="AlphaFoldDB" id="M3YRY3"/>
<dbReference type="GO" id="GO:0005615">
    <property type="term" value="C:extracellular space"/>
    <property type="evidence" value="ECO:0007669"/>
    <property type="project" value="TreeGrafter"/>
</dbReference>
<dbReference type="HOGENOM" id="CLU_055377_1_0_1"/>
<keyword evidence="4" id="KW-0732">Signal</keyword>
<gene>
    <name evidence="10" type="primary">BMP15</name>
</gene>
<evidence type="ECO:0000256" key="7">
    <source>
        <dbReference type="ARBA" id="ARBA00023180"/>
    </source>
</evidence>
<evidence type="ECO:0000256" key="3">
    <source>
        <dbReference type="ARBA" id="ARBA00022525"/>
    </source>
</evidence>
<protein>
    <submittedName>
        <fullName evidence="10">Bone morphogenetic protein 15</fullName>
    </submittedName>
</protein>
<dbReference type="InParanoid" id="M3YRY3"/>
<evidence type="ECO:0000256" key="1">
    <source>
        <dbReference type="ARBA" id="ARBA00004613"/>
    </source>
</evidence>
<keyword evidence="7" id="KW-0325">Glycoprotein</keyword>
<dbReference type="FunFam" id="2.10.90.10:FF:000012">
    <property type="entry name" value="Growth/differentiation factor 9 (Predicted)"/>
    <property type="match status" value="1"/>
</dbReference>
<keyword evidence="3" id="KW-0964">Secreted</keyword>
<dbReference type="InterPro" id="IPR001839">
    <property type="entry name" value="TGF-b_C"/>
</dbReference>
<accession>M3YRY3</accession>
<dbReference type="Pfam" id="PF00019">
    <property type="entry name" value="TGF_beta"/>
    <property type="match status" value="1"/>
</dbReference>
<comment type="similarity">
    <text evidence="2 8">Belongs to the TGF-beta family.</text>
</comment>
<dbReference type="GO" id="GO:0008083">
    <property type="term" value="F:growth factor activity"/>
    <property type="evidence" value="ECO:0007669"/>
    <property type="project" value="UniProtKB-KW"/>
</dbReference>
<dbReference type="PANTHER" id="PTHR11848:SF22">
    <property type="entry name" value="BONE MORPHOGENETIC PROTEIN 15"/>
    <property type="match status" value="1"/>
</dbReference>
<dbReference type="InterPro" id="IPR029034">
    <property type="entry name" value="Cystine-knot_cytokine"/>
</dbReference>
<evidence type="ECO:0000256" key="8">
    <source>
        <dbReference type="RuleBase" id="RU000354"/>
    </source>
</evidence>
<dbReference type="Gene3D" id="2.10.90.10">
    <property type="entry name" value="Cystine-knot cytokines"/>
    <property type="match status" value="1"/>
</dbReference>
<evidence type="ECO:0000259" key="9">
    <source>
        <dbReference type="PROSITE" id="PS51362"/>
    </source>
</evidence>
<dbReference type="eggNOG" id="KOG3900">
    <property type="taxonomic scope" value="Eukaryota"/>
</dbReference>
<evidence type="ECO:0000256" key="2">
    <source>
        <dbReference type="ARBA" id="ARBA00006656"/>
    </source>
</evidence>
<evidence type="ECO:0000256" key="4">
    <source>
        <dbReference type="ARBA" id="ARBA00022729"/>
    </source>
</evidence>
<reference evidence="10" key="1">
    <citation type="submission" date="2024-06" db="UniProtKB">
        <authorList>
            <consortium name="Ensembl"/>
        </authorList>
    </citation>
    <scope>IDENTIFICATION</scope>
</reference>